<comment type="caution">
    <text evidence="1">The sequence shown here is derived from an EMBL/GenBank/DDBJ whole genome shotgun (WGS) entry which is preliminary data.</text>
</comment>
<dbReference type="AlphaFoldDB" id="A0A4R6WNJ7"/>
<evidence type="ECO:0000313" key="1">
    <source>
        <dbReference type="EMBL" id="TDQ79691.1"/>
    </source>
</evidence>
<protein>
    <submittedName>
        <fullName evidence="1">Uncharacterized protein DUF4783</fullName>
    </submittedName>
</protein>
<keyword evidence="2" id="KW-1185">Reference proteome</keyword>
<reference evidence="1 2" key="1">
    <citation type="submission" date="2019-03" db="EMBL/GenBank/DDBJ databases">
        <title>Genomic Encyclopedia of Archaeal and Bacterial Type Strains, Phase II (KMG-II): from individual species to whole genera.</title>
        <authorList>
            <person name="Goeker M."/>
        </authorList>
    </citation>
    <scope>NUCLEOTIDE SEQUENCE [LARGE SCALE GENOMIC DNA]</scope>
    <source>
        <strain evidence="1 2">DSM 28353</strain>
    </source>
</reference>
<name>A0A4R6WNJ7_9SPHI</name>
<organism evidence="1 2">
    <name type="scientific">Sphingobacterium yanglingense</name>
    <dbReference type="NCBI Taxonomy" id="1437280"/>
    <lineage>
        <taxon>Bacteria</taxon>
        <taxon>Pseudomonadati</taxon>
        <taxon>Bacteroidota</taxon>
        <taxon>Sphingobacteriia</taxon>
        <taxon>Sphingobacteriales</taxon>
        <taxon>Sphingobacteriaceae</taxon>
        <taxon>Sphingobacterium</taxon>
    </lineage>
</organism>
<dbReference type="InterPro" id="IPR031977">
    <property type="entry name" value="DUF4783"/>
</dbReference>
<dbReference type="Pfam" id="PF16022">
    <property type="entry name" value="DUF4783"/>
    <property type="match status" value="1"/>
</dbReference>
<accession>A0A4R6WNJ7</accession>
<dbReference type="Proteomes" id="UP000295292">
    <property type="component" value="Unassembled WGS sequence"/>
</dbReference>
<gene>
    <name evidence="1" type="ORF">CLV99_1138</name>
</gene>
<evidence type="ECO:0000313" key="2">
    <source>
        <dbReference type="Proteomes" id="UP000295292"/>
    </source>
</evidence>
<dbReference type="EMBL" id="SNYV01000011">
    <property type="protein sequence ID" value="TDQ79691.1"/>
    <property type="molecule type" value="Genomic_DNA"/>
</dbReference>
<dbReference type="RefSeq" id="WP_133583463.1">
    <property type="nucleotide sequence ID" value="NZ_SNYV01000011.1"/>
</dbReference>
<dbReference type="OrthoDB" id="1524766at2"/>
<dbReference type="Gene3D" id="3.10.450.50">
    <property type="match status" value="1"/>
</dbReference>
<sequence>MILTKRSVFIAFPVFILLCAFQVTDINSLVIQALKGNNAKALTKSFSSSITLSINREEQVVTRFQGELLLADFFRQYKVTEVKRMTAAGNSPSNRYFIYSIKTTKQNFRVLVKVIELKGAASISELRIE</sequence>
<proteinExistence type="predicted"/>